<dbReference type="Proteomes" id="UP001302126">
    <property type="component" value="Unassembled WGS sequence"/>
</dbReference>
<keyword evidence="2" id="KW-1185">Reference proteome</keyword>
<dbReference type="EMBL" id="MU864662">
    <property type="protein sequence ID" value="KAK4182423.1"/>
    <property type="molecule type" value="Genomic_DNA"/>
</dbReference>
<comment type="caution">
    <text evidence="1">The sequence shown here is derived from an EMBL/GenBank/DDBJ whole genome shotgun (WGS) entry which is preliminary data.</text>
</comment>
<organism evidence="1 2">
    <name type="scientific">Podospora australis</name>
    <dbReference type="NCBI Taxonomy" id="1536484"/>
    <lineage>
        <taxon>Eukaryota</taxon>
        <taxon>Fungi</taxon>
        <taxon>Dikarya</taxon>
        <taxon>Ascomycota</taxon>
        <taxon>Pezizomycotina</taxon>
        <taxon>Sordariomycetes</taxon>
        <taxon>Sordariomycetidae</taxon>
        <taxon>Sordariales</taxon>
        <taxon>Podosporaceae</taxon>
        <taxon>Podospora</taxon>
    </lineage>
</organism>
<sequence>MSVDLLESIERDLDKIGELWDFDIPDGTLDRISQKLSSLKAQVGVQKSLQATANLLRQQQDGKALPKQRARGVRNLISFVFGEKKSRGRARHKQLRAWDCNALKFLGLSYSIEEIVKMEDAAFELLRKRRCFEPST</sequence>
<gene>
    <name evidence="1" type="ORF">QBC35DRAFT_509998</name>
</gene>
<protein>
    <submittedName>
        <fullName evidence="1">Uncharacterized protein</fullName>
    </submittedName>
</protein>
<name>A0AAN7ACR7_9PEZI</name>
<reference evidence="1" key="2">
    <citation type="submission" date="2023-05" db="EMBL/GenBank/DDBJ databases">
        <authorList>
            <consortium name="Lawrence Berkeley National Laboratory"/>
            <person name="Steindorff A."/>
            <person name="Hensen N."/>
            <person name="Bonometti L."/>
            <person name="Westerberg I."/>
            <person name="Brannstrom I.O."/>
            <person name="Guillou S."/>
            <person name="Cros-Aarteil S."/>
            <person name="Calhoun S."/>
            <person name="Haridas S."/>
            <person name="Kuo A."/>
            <person name="Mondo S."/>
            <person name="Pangilinan J."/>
            <person name="Riley R."/>
            <person name="Labutti K."/>
            <person name="Andreopoulos B."/>
            <person name="Lipzen A."/>
            <person name="Chen C."/>
            <person name="Yanf M."/>
            <person name="Daum C."/>
            <person name="Ng V."/>
            <person name="Clum A."/>
            <person name="Ohm R."/>
            <person name="Martin F."/>
            <person name="Silar P."/>
            <person name="Natvig D."/>
            <person name="Lalanne C."/>
            <person name="Gautier V."/>
            <person name="Ament-Velasquez S.L."/>
            <person name="Kruys A."/>
            <person name="Hutchinson M.I."/>
            <person name="Powell A.J."/>
            <person name="Barry K."/>
            <person name="Miller A.N."/>
            <person name="Grigoriev I.V."/>
            <person name="Debuchy R."/>
            <person name="Gladieux P."/>
            <person name="Thoren M.H."/>
            <person name="Johannesson H."/>
        </authorList>
    </citation>
    <scope>NUCLEOTIDE SEQUENCE</scope>
    <source>
        <strain evidence="1">PSN309</strain>
    </source>
</reference>
<accession>A0AAN7ACR7</accession>
<dbReference type="AlphaFoldDB" id="A0AAN7ACR7"/>
<evidence type="ECO:0000313" key="1">
    <source>
        <dbReference type="EMBL" id="KAK4182423.1"/>
    </source>
</evidence>
<evidence type="ECO:0000313" key="2">
    <source>
        <dbReference type="Proteomes" id="UP001302126"/>
    </source>
</evidence>
<proteinExistence type="predicted"/>
<reference evidence="1" key="1">
    <citation type="journal article" date="2023" name="Mol. Phylogenet. Evol.">
        <title>Genome-scale phylogeny and comparative genomics of the fungal order Sordariales.</title>
        <authorList>
            <person name="Hensen N."/>
            <person name="Bonometti L."/>
            <person name="Westerberg I."/>
            <person name="Brannstrom I.O."/>
            <person name="Guillou S."/>
            <person name="Cros-Aarteil S."/>
            <person name="Calhoun S."/>
            <person name="Haridas S."/>
            <person name="Kuo A."/>
            <person name="Mondo S."/>
            <person name="Pangilinan J."/>
            <person name="Riley R."/>
            <person name="LaButti K."/>
            <person name="Andreopoulos B."/>
            <person name="Lipzen A."/>
            <person name="Chen C."/>
            <person name="Yan M."/>
            <person name="Daum C."/>
            <person name="Ng V."/>
            <person name="Clum A."/>
            <person name="Steindorff A."/>
            <person name="Ohm R.A."/>
            <person name="Martin F."/>
            <person name="Silar P."/>
            <person name="Natvig D.O."/>
            <person name="Lalanne C."/>
            <person name="Gautier V."/>
            <person name="Ament-Velasquez S.L."/>
            <person name="Kruys A."/>
            <person name="Hutchinson M.I."/>
            <person name="Powell A.J."/>
            <person name="Barry K."/>
            <person name="Miller A.N."/>
            <person name="Grigoriev I.V."/>
            <person name="Debuchy R."/>
            <person name="Gladieux P."/>
            <person name="Hiltunen Thoren M."/>
            <person name="Johannesson H."/>
        </authorList>
    </citation>
    <scope>NUCLEOTIDE SEQUENCE</scope>
    <source>
        <strain evidence="1">PSN309</strain>
    </source>
</reference>